<feature type="domain" description="SH2" evidence="2">
    <location>
        <begin position="1"/>
        <end position="74"/>
    </location>
</feature>
<accession>A0ABQ9ETX6</accession>
<proteinExistence type="predicted"/>
<keyword evidence="1" id="KW-0727">SH2 domain</keyword>
<dbReference type="Proteomes" id="UP001217089">
    <property type="component" value="Unassembled WGS sequence"/>
</dbReference>
<sequence length="74" mass="8704">MKKYIYDLYFQDTFIVRNSSQPNTMALSVQFPENGQQNVDHYLIESTPDGFRLNGSLHFFKAIPELLAYYCENM</sequence>
<protein>
    <recommendedName>
        <fullName evidence="2">SH2 domain-containing protein</fullName>
    </recommendedName>
</protein>
<gene>
    <name evidence="3" type="ORF">KUTeg_013520</name>
</gene>
<evidence type="ECO:0000259" key="2">
    <source>
        <dbReference type="PROSITE" id="PS50001"/>
    </source>
</evidence>
<evidence type="ECO:0000313" key="3">
    <source>
        <dbReference type="EMBL" id="KAJ8308646.1"/>
    </source>
</evidence>
<comment type="caution">
    <text evidence="3">The sequence shown here is derived from an EMBL/GenBank/DDBJ whole genome shotgun (WGS) entry which is preliminary data.</text>
</comment>
<dbReference type="Pfam" id="PF00017">
    <property type="entry name" value="SH2"/>
    <property type="match status" value="1"/>
</dbReference>
<dbReference type="SUPFAM" id="SSF55550">
    <property type="entry name" value="SH2 domain"/>
    <property type="match status" value="1"/>
</dbReference>
<organism evidence="3 4">
    <name type="scientific">Tegillarca granosa</name>
    <name type="common">Malaysian cockle</name>
    <name type="synonym">Anadara granosa</name>
    <dbReference type="NCBI Taxonomy" id="220873"/>
    <lineage>
        <taxon>Eukaryota</taxon>
        <taxon>Metazoa</taxon>
        <taxon>Spiralia</taxon>
        <taxon>Lophotrochozoa</taxon>
        <taxon>Mollusca</taxon>
        <taxon>Bivalvia</taxon>
        <taxon>Autobranchia</taxon>
        <taxon>Pteriomorphia</taxon>
        <taxon>Arcoida</taxon>
        <taxon>Arcoidea</taxon>
        <taxon>Arcidae</taxon>
        <taxon>Tegillarca</taxon>
    </lineage>
</organism>
<evidence type="ECO:0000313" key="4">
    <source>
        <dbReference type="Proteomes" id="UP001217089"/>
    </source>
</evidence>
<reference evidence="3 4" key="1">
    <citation type="submission" date="2022-12" db="EMBL/GenBank/DDBJ databases">
        <title>Chromosome-level genome of Tegillarca granosa.</title>
        <authorList>
            <person name="Kim J."/>
        </authorList>
    </citation>
    <scope>NUCLEOTIDE SEQUENCE [LARGE SCALE GENOMIC DNA]</scope>
    <source>
        <strain evidence="3">Teg-2019</strain>
        <tissue evidence="3">Adductor muscle</tissue>
    </source>
</reference>
<name>A0ABQ9ETX6_TEGGR</name>
<dbReference type="EMBL" id="JARBDR010000657">
    <property type="protein sequence ID" value="KAJ8308646.1"/>
    <property type="molecule type" value="Genomic_DNA"/>
</dbReference>
<dbReference type="PROSITE" id="PS50001">
    <property type="entry name" value="SH2"/>
    <property type="match status" value="1"/>
</dbReference>
<dbReference type="InterPro" id="IPR000980">
    <property type="entry name" value="SH2"/>
</dbReference>
<dbReference type="InterPro" id="IPR036860">
    <property type="entry name" value="SH2_dom_sf"/>
</dbReference>
<dbReference type="CDD" id="cd00173">
    <property type="entry name" value="SH2"/>
    <property type="match status" value="1"/>
</dbReference>
<dbReference type="Gene3D" id="3.30.505.10">
    <property type="entry name" value="SH2 domain"/>
    <property type="match status" value="1"/>
</dbReference>
<evidence type="ECO:0000256" key="1">
    <source>
        <dbReference type="PROSITE-ProRule" id="PRU00191"/>
    </source>
</evidence>
<keyword evidence="4" id="KW-1185">Reference proteome</keyword>